<name>A0A918B3S1_9ACTN</name>
<comment type="caution">
    <text evidence="2">The sequence shown here is derived from an EMBL/GenBank/DDBJ whole genome shotgun (WGS) entry which is preliminary data.</text>
</comment>
<dbReference type="Proteomes" id="UP000654123">
    <property type="component" value="Unassembled WGS sequence"/>
</dbReference>
<reference evidence="2" key="1">
    <citation type="journal article" date="2014" name="Int. J. Syst. Evol. Microbiol.">
        <title>Complete genome sequence of Corynebacterium casei LMG S-19264T (=DSM 44701T), isolated from a smear-ripened cheese.</title>
        <authorList>
            <consortium name="US DOE Joint Genome Institute (JGI-PGF)"/>
            <person name="Walter F."/>
            <person name="Albersmeier A."/>
            <person name="Kalinowski J."/>
            <person name="Ruckert C."/>
        </authorList>
    </citation>
    <scope>NUCLEOTIDE SEQUENCE</scope>
    <source>
        <strain evidence="2">JCM 4335</strain>
    </source>
</reference>
<proteinExistence type="predicted"/>
<sequence>MVGAPGAGRAGTVWRARDGVRGREVAARAVVPAPVAGAVVHAVVPWRRGGVAPPPGPGGASAPTRRS</sequence>
<protein>
    <submittedName>
        <fullName evidence="2">Uncharacterized protein</fullName>
    </submittedName>
</protein>
<organism evidence="2 3">
    <name type="scientific">Streptomyces roseolilacinus</name>
    <dbReference type="NCBI Taxonomy" id="66904"/>
    <lineage>
        <taxon>Bacteria</taxon>
        <taxon>Bacillati</taxon>
        <taxon>Actinomycetota</taxon>
        <taxon>Actinomycetes</taxon>
        <taxon>Kitasatosporales</taxon>
        <taxon>Streptomycetaceae</taxon>
        <taxon>Streptomyces</taxon>
    </lineage>
</organism>
<feature type="region of interest" description="Disordered" evidence="1">
    <location>
        <begin position="47"/>
        <end position="67"/>
    </location>
</feature>
<evidence type="ECO:0000313" key="2">
    <source>
        <dbReference type="EMBL" id="GGQ22778.1"/>
    </source>
</evidence>
<keyword evidence="3" id="KW-1185">Reference proteome</keyword>
<evidence type="ECO:0000313" key="3">
    <source>
        <dbReference type="Proteomes" id="UP000654123"/>
    </source>
</evidence>
<evidence type="ECO:0000256" key="1">
    <source>
        <dbReference type="SAM" id="MobiDB-lite"/>
    </source>
</evidence>
<gene>
    <name evidence="2" type="ORF">GCM10010249_46790</name>
</gene>
<reference evidence="2" key="2">
    <citation type="submission" date="2020-09" db="EMBL/GenBank/DDBJ databases">
        <authorList>
            <person name="Sun Q."/>
            <person name="Ohkuma M."/>
        </authorList>
    </citation>
    <scope>NUCLEOTIDE SEQUENCE</scope>
    <source>
        <strain evidence="2">JCM 4335</strain>
    </source>
</reference>
<dbReference type="AlphaFoldDB" id="A0A918B3S1"/>
<dbReference type="EMBL" id="BMSV01000010">
    <property type="protein sequence ID" value="GGQ22778.1"/>
    <property type="molecule type" value="Genomic_DNA"/>
</dbReference>
<accession>A0A918B3S1</accession>